<accession>A0A8K0GN59</accession>
<name>A0A8K0GN59_9ROSA</name>
<dbReference type="AlphaFoldDB" id="A0A8K0GN59"/>
<sequence length="83" mass="9051">MPASSGSDGLNKRKKQESMKLVMQPFSGSIGLARRKSNNEDGEEEEAAAEEVVEGEEAAAEEAVVVGVDVHKYYVLYYTVEVL</sequence>
<proteinExistence type="predicted"/>
<organism evidence="2 3">
    <name type="scientific">Rhamnella rubrinervis</name>
    <dbReference type="NCBI Taxonomy" id="2594499"/>
    <lineage>
        <taxon>Eukaryota</taxon>
        <taxon>Viridiplantae</taxon>
        <taxon>Streptophyta</taxon>
        <taxon>Embryophyta</taxon>
        <taxon>Tracheophyta</taxon>
        <taxon>Spermatophyta</taxon>
        <taxon>Magnoliopsida</taxon>
        <taxon>eudicotyledons</taxon>
        <taxon>Gunneridae</taxon>
        <taxon>Pentapetalae</taxon>
        <taxon>rosids</taxon>
        <taxon>fabids</taxon>
        <taxon>Rosales</taxon>
        <taxon>Rhamnaceae</taxon>
        <taxon>rhamnoid group</taxon>
        <taxon>Rhamneae</taxon>
        <taxon>Rhamnella</taxon>
    </lineage>
</organism>
<dbReference type="EMBL" id="VOIH02000012">
    <property type="protein sequence ID" value="KAF3432354.1"/>
    <property type="molecule type" value="Genomic_DNA"/>
</dbReference>
<gene>
    <name evidence="2" type="ORF">FNV43_RR27094</name>
</gene>
<comment type="caution">
    <text evidence="2">The sequence shown here is derived from an EMBL/GenBank/DDBJ whole genome shotgun (WGS) entry which is preliminary data.</text>
</comment>
<reference evidence="2" key="1">
    <citation type="submission" date="2020-03" db="EMBL/GenBank/DDBJ databases">
        <title>A high-quality chromosome-level genome assembly of a woody plant with both climbing and erect habits, Rhamnella rubrinervis.</title>
        <authorList>
            <person name="Lu Z."/>
            <person name="Yang Y."/>
            <person name="Zhu X."/>
            <person name="Sun Y."/>
        </authorList>
    </citation>
    <scope>NUCLEOTIDE SEQUENCE</scope>
    <source>
        <strain evidence="2">BYM</strain>
        <tissue evidence="2">Leaf</tissue>
    </source>
</reference>
<keyword evidence="3" id="KW-1185">Reference proteome</keyword>
<protein>
    <submittedName>
        <fullName evidence="2">Uncharacterized protein</fullName>
    </submittedName>
</protein>
<feature type="compositionally biased region" description="Acidic residues" evidence="1">
    <location>
        <begin position="40"/>
        <end position="55"/>
    </location>
</feature>
<feature type="region of interest" description="Disordered" evidence="1">
    <location>
        <begin position="29"/>
        <end position="55"/>
    </location>
</feature>
<evidence type="ECO:0000313" key="3">
    <source>
        <dbReference type="Proteomes" id="UP000796880"/>
    </source>
</evidence>
<evidence type="ECO:0000313" key="2">
    <source>
        <dbReference type="EMBL" id="KAF3432354.1"/>
    </source>
</evidence>
<evidence type="ECO:0000256" key="1">
    <source>
        <dbReference type="SAM" id="MobiDB-lite"/>
    </source>
</evidence>
<dbReference type="Proteomes" id="UP000796880">
    <property type="component" value="Unassembled WGS sequence"/>
</dbReference>